<sequence length="314" mass="35365">MSHTLAANQFAHHHRGGTSSKVIQHETDKLLESINNRDADYVREHIKKRIPALEDLITEMDDATVIEFVSQFEKIVKSPPTRNPSTNISTIKKDDTTNNDCTKEPQEEKVELDTERVAFRLDGIELYALVVSLTAGFGFSSLEMISDEEFEQLGFPLTWIFMVTAALTVLSGLYATIVFSLCSMYAKTAIGSNRDQQMLEFLKNTGIYRIRAFHHFLISIACFALNVLIICLVKFGKSRFGKLCFLVCGWLLYEGWRDTQGILSAAAPIFAPLPQSSDDSKDKKNNSEATKSTSQINTNKSSKTAFRLNIFNRR</sequence>
<reference evidence="3" key="1">
    <citation type="submission" date="2021-01" db="EMBL/GenBank/DDBJ databases">
        <authorList>
            <person name="Corre E."/>
            <person name="Pelletier E."/>
            <person name="Niang G."/>
            <person name="Scheremetjew M."/>
            <person name="Finn R."/>
            <person name="Kale V."/>
            <person name="Holt S."/>
            <person name="Cochrane G."/>
            <person name="Meng A."/>
            <person name="Brown T."/>
            <person name="Cohen L."/>
        </authorList>
    </citation>
    <scope>NUCLEOTIDE SEQUENCE</scope>
    <source>
        <strain evidence="3">CCMP1510</strain>
    </source>
</reference>
<keyword evidence="2" id="KW-0472">Membrane</keyword>
<keyword evidence="2" id="KW-1133">Transmembrane helix</keyword>
<gene>
    <name evidence="3" type="ORF">ALAG00032_LOCUS3227</name>
</gene>
<dbReference type="EMBL" id="HBIJ01004570">
    <property type="protein sequence ID" value="CAE0362486.1"/>
    <property type="molecule type" value="Transcribed_RNA"/>
</dbReference>
<protein>
    <submittedName>
        <fullName evidence="3">Uncharacterized protein</fullName>
    </submittedName>
</protein>
<feature type="compositionally biased region" description="Basic and acidic residues" evidence="1">
    <location>
        <begin position="91"/>
        <end position="107"/>
    </location>
</feature>
<proteinExistence type="predicted"/>
<feature type="transmembrane region" description="Helical" evidence="2">
    <location>
        <begin position="126"/>
        <end position="145"/>
    </location>
</feature>
<feature type="region of interest" description="Disordered" evidence="1">
    <location>
        <begin position="275"/>
        <end position="301"/>
    </location>
</feature>
<evidence type="ECO:0000256" key="1">
    <source>
        <dbReference type="SAM" id="MobiDB-lite"/>
    </source>
</evidence>
<evidence type="ECO:0000256" key="2">
    <source>
        <dbReference type="SAM" id="Phobius"/>
    </source>
</evidence>
<evidence type="ECO:0000313" key="3">
    <source>
        <dbReference type="EMBL" id="CAE0362486.1"/>
    </source>
</evidence>
<keyword evidence="2" id="KW-0812">Transmembrane</keyword>
<organism evidence="3">
    <name type="scientific">Aureoumbra lagunensis</name>
    <dbReference type="NCBI Taxonomy" id="44058"/>
    <lineage>
        <taxon>Eukaryota</taxon>
        <taxon>Sar</taxon>
        <taxon>Stramenopiles</taxon>
        <taxon>Ochrophyta</taxon>
        <taxon>Pelagophyceae</taxon>
        <taxon>Pelagomonadales</taxon>
        <taxon>Aureoumbra</taxon>
    </lineage>
</organism>
<dbReference type="AlphaFoldDB" id="A0A7S3JRD7"/>
<feature type="compositionally biased region" description="Polar residues" evidence="1">
    <location>
        <begin position="287"/>
        <end position="301"/>
    </location>
</feature>
<accession>A0A7S3JRD7</accession>
<feature type="transmembrane region" description="Helical" evidence="2">
    <location>
        <begin position="212"/>
        <end position="233"/>
    </location>
</feature>
<name>A0A7S3JRD7_9STRA</name>
<feature type="region of interest" description="Disordered" evidence="1">
    <location>
        <begin position="79"/>
        <end position="107"/>
    </location>
</feature>
<feature type="transmembrane region" description="Helical" evidence="2">
    <location>
        <begin position="157"/>
        <end position="186"/>
    </location>
</feature>
<feature type="region of interest" description="Disordered" evidence="1">
    <location>
        <begin position="1"/>
        <end position="20"/>
    </location>
</feature>